<feature type="chain" id="PRO_5020665932" evidence="1">
    <location>
        <begin position="16"/>
        <end position="43"/>
    </location>
</feature>
<organism evidence="2 3">
    <name type="scientific">Setaria viridis</name>
    <name type="common">Green bristlegrass</name>
    <name type="synonym">Setaria italica subsp. viridis</name>
    <dbReference type="NCBI Taxonomy" id="4556"/>
    <lineage>
        <taxon>Eukaryota</taxon>
        <taxon>Viridiplantae</taxon>
        <taxon>Streptophyta</taxon>
        <taxon>Embryophyta</taxon>
        <taxon>Tracheophyta</taxon>
        <taxon>Spermatophyta</taxon>
        <taxon>Magnoliopsida</taxon>
        <taxon>Liliopsida</taxon>
        <taxon>Poales</taxon>
        <taxon>Poaceae</taxon>
        <taxon>PACMAD clade</taxon>
        <taxon>Panicoideae</taxon>
        <taxon>Panicodae</taxon>
        <taxon>Paniceae</taxon>
        <taxon>Cenchrinae</taxon>
        <taxon>Setaria</taxon>
    </lineage>
</organism>
<accession>A0A4U6TI25</accession>
<dbReference type="Proteomes" id="UP000298652">
    <property type="component" value="Chromosome 8"/>
</dbReference>
<gene>
    <name evidence="2" type="ORF">SEVIR_8G119380v2</name>
</gene>
<reference evidence="2" key="1">
    <citation type="submission" date="2019-03" db="EMBL/GenBank/DDBJ databases">
        <title>WGS assembly of Setaria viridis.</title>
        <authorList>
            <person name="Huang P."/>
            <person name="Jenkins J."/>
            <person name="Grimwood J."/>
            <person name="Barry K."/>
            <person name="Healey A."/>
            <person name="Mamidi S."/>
            <person name="Sreedasyam A."/>
            <person name="Shu S."/>
            <person name="Feldman M."/>
            <person name="Wu J."/>
            <person name="Yu Y."/>
            <person name="Chen C."/>
            <person name="Johnson J."/>
            <person name="Rokhsar D."/>
            <person name="Baxter I."/>
            <person name="Schmutz J."/>
            <person name="Brutnell T."/>
            <person name="Kellogg E."/>
        </authorList>
    </citation>
    <scope>NUCLEOTIDE SEQUENCE [LARGE SCALE GENOMIC DNA]</scope>
</reference>
<dbReference type="AlphaFoldDB" id="A0A4U6TI25"/>
<evidence type="ECO:0000256" key="1">
    <source>
        <dbReference type="SAM" id="SignalP"/>
    </source>
</evidence>
<evidence type="ECO:0000313" key="2">
    <source>
        <dbReference type="EMBL" id="TKW00575.1"/>
    </source>
</evidence>
<keyword evidence="3" id="KW-1185">Reference proteome</keyword>
<dbReference type="EMBL" id="CM016559">
    <property type="protein sequence ID" value="TKW00575.1"/>
    <property type="molecule type" value="Genomic_DNA"/>
</dbReference>
<proteinExistence type="predicted"/>
<evidence type="ECO:0000313" key="3">
    <source>
        <dbReference type="Proteomes" id="UP000298652"/>
    </source>
</evidence>
<dbReference type="Gramene" id="TKW00575">
    <property type="protein sequence ID" value="TKW00575"/>
    <property type="gene ID" value="SEVIR_8G119380v2"/>
</dbReference>
<protein>
    <submittedName>
        <fullName evidence="2">Uncharacterized protein</fullName>
    </submittedName>
</protein>
<name>A0A4U6TI25_SETVI</name>
<feature type="signal peptide" evidence="1">
    <location>
        <begin position="1"/>
        <end position="15"/>
    </location>
</feature>
<sequence>MLSLILLFSIRVSIAVNPLYEFSYMSEGTVVIMVYWILINWAS</sequence>
<keyword evidence="1" id="KW-0732">Signal</keyword>